<dbReference type="EMBL" id="CP002850">
    <property type="protein sequence ID" value="AEH63144.1"/>
    <property type="molecule type" value="Genomic_DNA"/>
</dbReference>
<accession>A0A0H3G389</accession>
<sequence length="80" mass="8977">MDLQQHQQDIVIAIEEIRPTLKRDGGDCEFICIEDNKVIVRMTGSCIQCQLSTLTVHGIQKTLIDRIGVPLRVIPMPPGH</sequence>
<feature type="domain" description="NIF system FeS cluster assembly NifU C-terminal" evidence="1">
    <location>
        <begin position="13"/>
        <end position="73"/>
    </location>
</feature>
<dbReference type="GO" id="GO:0016226">
    <property type="term" value="P:iron-sulfur cluster assembly"/>
    <property type="evidence" value="ECO:0007669"/>
    <property type="project" value="InterPro"/>
</dbReference>
<dbReference type="Pfam" id="PF01106">
    <property type="entry name" value="NifU"/>
    <property type="match status" value="1"/>
</dbReference>
<dbReference type="SUPFAM" id="SSF117916">
    <property type="entry name" value="Fe-S cluster assembly (FSCA) domain-like"/>
    <property type="match status" value="1"/>
</dbReference>
<dbReference type="KEGG" id="zmm:Zmob_1321"/>
<dbReference type="GO" id="GO:0005506">
    <property type="term" value="F:iron ion binding"/>
    <property type="evidence" value="ECO:0007669"/>
    <property type="project" value="InterPro"/>
</dbReference>
<dbReference type="Proteomes" id="UP000001494">
    <property type="component" value="Chromosome"/>
</dbReference>
<evidence type="ECO:0000259" key="1">
    <source>
        <dbReference type="Pfam" id="PF01106"/>
    </source>
</evidence>
<reference evidence="2 3" key="1">
    <citation type="journal article" date="2011" name="J. Bacteriol.">
        <title>Genome sequence of the ethanol-producing Zymomonas mobilis subsp. mobilis lectotype strain ATCC 10988.</title>
        <authorList>
            <person name="Pappas K.M."/>
            <person name="Kouvelis V.N."/>
            <person name="Saunders E."/>
            <person name="Brettin T.S."/>
            <person name="Bruce D."/>
            <person name="Detter C."/>
            <person name="Balakireva M."/>
            <person name="Han C.S."/>
            <person name="Savvakis G."/>
            <person name="Kyrpides N.C."/>
            <person name="Typas M.A."/>
        </authorList>
    </citation>
    <scope>NUCLEOTIDE SEQUENCE [LARGE SCALE GENOMIC DNA]</scope>
    <source>
        <strain evidence="3">ATCC 10988 / DSM 424 / CCUG 17860 / LMG 404 / NCIMB 8938 / NRRL B-806 / ZM1</strain>
    </source>
</reference>
<dbReference type="OrthoDB" id="9808097at2"/>
<dbReference type="eggNOG" id="COG0694">
    <property type="taxonomic scope" value="Bacteria"/>
</dbReference>
<dbReference type="GO" id="GO:0051536">
    <property type="term" value="F:iron-sulfur cluster binding"/>
    <property type="evidence" value="ECO:0007669"/>
    <property type="project" value="InterPro"/>
</dbReference>
<name>A0A0H3G389_ZYMMA</name>
<evidence type="ECO:0000313" key="2">
    <source>
        <dbReference type="EMBL" id="AEH63144.1"/>
    </source>
</evidence>
<dbReference type="RefSeq" id="WP_011241565.1">
    <property type="nucleotide sequence ID" value="NC_017262.1"/>
</dbReference>
<dbReference type="InterPro" id="IPR034904">
    <property type="entry name" value="FSCA_dom_sf"/>
</dbReference>
<protein>
    <submittedName>
        <fullName evidence="2">Nitrogen-fixing NifU domain protein</fullName>
    </submittedName>
</protein>
<dbReference type="HOGENOM" id="CLU_060555_4_1_5"/>
<organism evidence="2 3">
    <name type="scientific">Zymomonas mobilis subsp. mobilis (strain ATCC 10988 / DSM 424 / LMG 404 / NCIMB 8938 / NRRL B-806 / ZM1)</name>
    <dbReference type="NCBI Taxonomy" id="555217"/>
    <lineage>
        <taxon>Bacteria</taxon>
        <taxon>Pseudomonadati</taxon>
        <taxon>Pseudomonadota</taxon>
        <taxon>Alphaproteobacteria</taxon>
        <taxon>Sphingomonadales</taxon>
        <taxon>Zymomonadaceae</taxon>
        <taxon>Zymomonas</taxon>
    </lineage>
</organism>
<dbReference type="Gene3D" id="3.30.300.130">
    <property type="entry name" value="Fe-S cluster assembly (FSCA)"/>
    <property type="match status" value="1"/>
</dbReference>
<dbReference type="GeneID" id="79904855"/>
<gene>
    <name evidence="2" type="ordered locus">Zmob_1321</name>
</gene>
<evidence type="ECO:0000313" key="3">
    <source>
        <dbReference type="Proteomes" id="UP000001494"/>
    </source>
</evidence>
<dbReference type="InterPro" id="IPR001075">
    <property type="entry name" value="NIF_FeS_clus_asmbl_NifU_C"/>
</dbReference>
<dbReference type="AlphaFoldDB" id="A0A0H3G389"/>
<proteinExistence type="predicted"/>